<dbReference type="SUPFAM" id="SSF53756">
    <property type="entry name" value="UDP-Glycosyltransferase/glycogen phosphorylase"/>
    <property type="match status" value="1"/>
</dbReference>
<dbReference type="STRING" id="1121898.GCA_000422725_02643"/>
<dbReference type="CDD" id="cd03809">
    <property type="entry name" value="GT4_MtfB-like"/>
    <property type="match status" value="1"/>
</dbReference>
<dbReference type="AlphaFoldDB" id="A0A0A2MN27"/>
<keyword evidence="1 3" id="KW-0808">Transferase</keyword>
<dbReference type="EMBL" id="JRLY01000007">
    <property type="protein sequence ID" value="KGO92991.1"/>
    <property type="molecule type" value="Genomic_DNA"/>
</dbReference>
<name>A0A0A2MN27_9FLAO</name>
<organism evidence="3 4">
    <name type="scientific">Flavobacterium subsaxonicum WB 4.1-42 = DSM 21790</name>
    <dbReference type="NCBI Taxonomy" id="1121898"/>
    <lineage>
        <taxon>Bacteria</taxon>
        <taxon>Pseudomonadati</taxon>
        <taxon>Bacteroidota</taxon>
        <taxon>Flavobacteriia</taxon>
        <taxon>Flavobacteriales</taxon>
        <taxon>Flavobacteriaceae</taxon>
        <taxon>Flavobacterium</taxon>
    </lineage>
</organism>
<proteinExistence type="predicted"/>
<comment type="caution">
    <text evidence="3">The sequence shown here is derived from an EMBL/GenBank/DDBJ whole genome shotgun (WGS) entry which is preliminary data.</text>
</comment>
<dbReference type="OrthoDB" id="9801609at2"/>
<dbReference type="Gene3D" id="3.40.50.2000">
    <property type="entry name" value="Glycogen Phosphorylase B"/>
    <property type="match status" value="2"/>
</dbReference>
<dbReference type="GO" id="GO:0009103">
    <property type="term" value="P:lipopolysaccharide biosynthetic process"/>
    <property type="evidence" value="ECO:0007669"/>
    <property type="project" value="TreeGrafter"/>
</dbReference>
<evidence type="ECO:0000259" key="2">
    <source>
        <dbReference type="Pfam" id="PF00534"/>
    </source>
</evidence>
<dbReference type="eggNOG" id="COG0438">
    <property type="taxonomic scope" value="Bacteria"/>
</dbReference>
<accession>A0A0A2MN27</accession>
<dbReference type="RefSeq" id="WP_026992978.1">
    <property type="nucleotide sequence ID" value="NZ_JRLY01000007.1"/>
</dbReference>
<gene>
    <name evidence="3" type="ORF">Q766_10235</name>
</gene>
<protein>
    <submittedName>
        <fullName evidence="3">Glycosyl transferase family 1</fullName>
    </submittedName>
</protein>
<reference evidence="3 4" key="1">
    <citation type="submission" date="2013-09" db="EMBL/GenBank/DDBJ databases">
        <authorList>
            <person name="Zeng Z."/>
            <person name="Chen C."/>
        </authorList>
    </citation>
    <scope>NUCLEOTIDE SEQUENCE [LARGE SCALE GENOMIC DNA]</scope>
    <source>
        <strain evidence="3 4">WB 4.1-42</strain>
    </source>
</reference>
<dbReference type="PANTHER" id="PTHR46401">
    <property type="entry name" value="GLYCOSYLTRANSFERASE WBBK-RELATED"/>
    <property type="match status" value="1"/>
</dbReference>
<sequence>MKNVFLETHNIKNPATGFGTFNHGLVTGLSHQDFGDLTLTLCAENPGKVAQEFKDKFKYKKLIGLNRYKMFRVRDKHDLWHSVNQNLKFEPHKVSKYLLTVHDVNFAEGISKPYTNNKKYNTFVEKLNRSNAITYISNFAKEQTHKYFDVPNVPEYVIYNGNPVTFLEDTSTYKPEVPTDKPFLYSIGDFIAKKNFTAIIKMMLHVPGFNLIISGNNNKPYGEEVKQCIIDNNLQDRVFLTGKVSNQGKQYYMQHCKGFVLASVAEGFGLPPIEAMKFGKPIFLANRASLPEIGGEHSFYWDDFDPEYMAAVLFKGLDAYNANKDFYSTEYKKRADSFNWDTAAKQYLKVYQSLLK</sequence>
<dbReference type="InterPro" id="IPR001296">
    <property type="entry name" value="Glyco_trans_1"/>
</dbReference>
<dbReference type="PANTHER" id="PTHR46401:SF2">
    <property type="entry name" value="GLYCOSYLTRANSFERASE WBBK-RELATED"/>
    <property type="match status" value="1"/>
</dbReference>
<dbReference type="Pfam" id="PF00534">
    <property type="entry name" value="Glycos_transf_1"/>
    <property type="match status" value="1"/>
</dbReference>
<feature type="domain" description="Glycosyl transferase family 1" evidence="2">
    <location>
        <begin position="174"/>
        <end position="310"/>
    </location>
</feature>
<evidence type="ECO:0000313" key="3">
    <source>
        <dbReference type="EMBL" id="KGO92991.1"/>
    </source>
</evidence>
<dbReference type="Proteomes" id="UP000030111">
    <property type="component" value="Unassembled WGS sequence"/>
</dbReference>
<keyword evidence="4" id="KW-1185">Reference proteome</keyword>
<dbReference type="GO" id="GO:0016757">
    <property type="term" value="F:glycosyltransferase activity"/>
    <property type="evidence" value="ECO:0007669"/>
    <property type="project" value="InterPro"/>
</dbReference>
<evidence type="ECO:0000256" key="1">
    <source>
        <dbReference type="ARBA" id="ARBA00022679"/>
    </source>
</evidence>
<evidence type="ECO:0000313" key="4">
    <source>
        <dbReference type="Proteomes" id="UP000030111"/>
    </source>
</evidence>